<dbReference type="InterPro" id="IPR014031">
    <property type="entry name" value="Ketoacyl_synth_C"/>
</dbReference>
<dbReference type="InterPro" id="IPR001227">
    <property type="entry name" value="Ac_transferase_dom_sf"/>
</dbReference>
<dbReference type="InterPro" id="IPR020841">
    <property type="entry name" value="PKS_Beta-ketoAc_synthase_dom"/>
</dbReference>
<dbReference type="InterPro" id="IPR016036">
    <property type="entry name" value="Malonyl_transacylase_ACP-bd"/>
</dbReference>
<evidence type="ECO:0000313" key="2">
    <source>
        <dbReference type="EMBL" id="CAH0395935.1"/>
    </source>
</evidence>
<dbReference type="InterPro" id="IPR032821">
    <property type="entry name" value="PKS_assoc"/>
</dbReference>
<organism evidence="2 3">
    <name type="scientific">Bemisia tabaci</name>
    <name type="common">Sweetpotato whitefly</name>
    <name type="synonym">Aleurodes tabaci</name>
    <dbReference type="NCBI Taxonomy" id="7038"/>
    <lineage>
        <taxon>Eukaryota</taxon>
        <taxon>Metazoa</taxon>
        <taxon>Ecdysozoa</taxon>
        <taxon>Arthropoda</taxon>
        <taxon>Hexapoda</taxon>
        <taxon>Insecta</taxon>
        <taxon>Pterygota</taxon>
        <taxon>Neoptera</taxon>
        <taxon>Paraneoptera</taxon>
        <taxon>Hemiptera</taxon>
        <taxon>Sternorrhyncha</taxon>
        <taxon>Aleyrodoidea</taxon>
        <taxon>Aleyrodidae</taxon>
        <taxon>Aleyrodinae</taxon>
        <taxon>Bemisia</taxon>
    </lineage>
</organism>
<dbReference type="Pfam" id="PF02801">
    <property type="entry name" value="Ketoacyl-synt_C"/>
    <property type="match status" value="1"/>
</dbReference>
<dbReference type="SMART" id="SM00825">
    <property type="entry name" value="PKS_KS"/>
    <property type="match status" value="1"/>
</dbReference>
<dbReference type="InterPro" id="IPR049391">
    <property type="entry name" value="FAS_pseudo-KR"/>
</dbReference>
<keyword evidence="3" id="KW-1185">Reference proteome</keyword>
<accession>A0A9P0AJH6</accession>
<dbReference type="SUPFAM" id="SSF51735">
    <property type="entry name" value="NAD(P)-binding Rossmann-fold domains"/>
    <property type="match status" value="1"/>
</dbReference>
<dbReference type="InterPro" id="IPR016039">
    <property type="entry name" value="Thiolase-like"/>
</dbReference>
<dbReference type="SUPFAM" id="SSF55048">
    <property type="entry name" value="Probable ACP-binding domain of malonyl-CoA ACP transacylase"/>
    <property type="match status" value="1"/>
</dbReference>
<dbReference type="Gene3D" id="3.40.366.10">
    <property type="entry name" value="Malonyl-Coenzyme A Acyl Carrier Protein, domain 2"/>
    <property type="match status" value="1"/>
</dbReference>
<dbReference type="InterPro" id="IPR036291">
    <property type="entry name" value="NAD(P)-bd_dom_sf"/>
</dbReference>
<dbReference type="PANTHER" id="PTHR43775">
    <property type="entry name" value="FATTY ACID SYNTHASE"/>
    <property type="match status" value="1"/>
</dbReference>
<dbReference type="CDD" id="cd00833">
    <property type="entry name" value="PKS"/>
    <property type="match status" value="1"/>
</dbReference>
<gene>
    <name evidence="2" type="ORF">BEMITA_LOCUS14056</name>
</gene>
<dbReference type="PANTHER" id="PTHR43775:SF23">
    <property type="entry name" value="FATTY ACID SYNTHASE 3"/>
    <property type="match status" value="1"/>
</dbReference>
<protein>
    <recommendedName>
        <fullName evidence="1">Ketosynthase family 3 (KS3) domain-containing protein</fullName>
    </recommendedName>
</protein>
<dbReference type="InterPro" id="IPR016035">
    <property type="entry name" value="Acyl_Trfase/lysoPLipase"/>
</dbReference>
<dbReference type="Pfam" id="PF00109">
    <property type="entry name" value="ketoacyl-synt"/>
    <property type="match status" value="1"/>
</dbReference>
<dbReference type="GO" id="GO:0004312">
    <property type="term" value="F:fatty acid synthase activity"/>
    <property type="evidence" value="ECO:0007669"/>
    <property type="project" value="TreeGrafter"/>
</dbReference>
<dbReference type="SMART" id="SM00827">
    <property type="entry name" value="PKS_AT"/>
    <property type="match status" value="1"/>
</dbReference>
<dbReference type="InterPro" id="IPR050091">
    <property type="entry name" value="PKS_NRPS_Biosynth_Enz"/>
</dbReference>
<dbReference type="InterPro" id="IPR042104">
    <property type="entry name" value="PKS_dehydratase_sf"/>
</dbReference>
<dbReference type="EMBL" id="OU963870">
    <property type="protein sequence ID" value="CAH0395935.1"/>
    <property type="molecule type" value="Genomic_DNA"/>
</dbReference>
<dbReference type="PROSITE" id="PS52004">
    <property type="entry name" value="KS3_2"/>
    <property type="match status" value="1"/>
</dbReference>
<dbReference type="InterPro" id="IPR014030">
    <property type="entry name" value="Ketoacyl_synth_N"/>
</dbReference>
<dbReference type="Gene3D" id="3.10.129.110">
    <property type="entry name" value="Polyketide synthase dehydratase"/>
    <property type="match status" value="1"/>
</dbReference>
<dbReference type="InterPro" id="IPR014043">
    <property type="entry name" value="Acyl_transferase_dom"/>
</dbReference>
<dbReference type="SMART" id="SM00829">
    <property type="entry name" value="PKS_ER"/>
    <property type="match status" value="1"/>
</dbReference>
<dbReference type="GO" id="GO:0006633">
    <property type="term" value="P:fatty acid biosynthetic process"/>
    <property type="evidence" value="ECO:0007669"/>
    <property type="project" value="TreeGrafter"/>
</dbReference>
<dbReference type="GO" id="GO:0044550">
    <property type="term" value="P:secondary metabolite biosynthetic process"/>
    <property type="evidence" value="ECO:0007669"/>
    <property type="project" value="TreeGrafter"/>
</dbReference>
<evidence type="ECO:0000259" key="1">
    <source>
        <dbReference type="PROSITE" id="PS52004"/>
    </source>
</evidence>
<dbReference type="SUPFAM" id="SSF52151">
    <property type="entry name" value="FabD/lysophospholipase-like"/>
    <property type="match status" value="1"/>
</dbReference>
<sequence>MEEKPEVVIAGMAGTFPGCATVEDLQEALFKKSHLISNDKSHWEVCYDEDEMDWPMFTGHAVSHHKFDATFFNIPFSYPSVMDPIMKKCLEISVEAVIDAGFNPKQLEGTNTAVYVTYDNSESELILTYTITEKVLMGNCRALTANRLSFAMNLQGPSYAFQGGYGSMLHYFDHAKRQLEEGRLDGAIIVSANNIMSPRFLAIYQGMGFSAADGKCRAFDEHAQGYAVSDSCAAFFIQRARDARRNWATVIGADFRFFGDKADGNFISFHEEPVKKMLRENYEKWKIDPTTVTYIEADGCGFKEREDKEINIIAETFCKNRKSPLLVGSVKSNIGHAETAAAAAGTVKAVIALNKSEIPPSINVETPNYKLAANKMKVVTESTPLKGNLVGINAIGFAGGFGHLLLQQNVKSASSKKIEESLPQIMLMSSRTEEGIEQILQRVATTNVTPEFAALSNGVFQEPIKGHMFRGYNLKHADGTISEPKRQRVDGDKGPIWWVFSGMGSQWNGMGAQLMHIPLFRDVIDKCDEILRPRGVDIKHILTTDDETIFDNILHSFVGIAAIQIGLVEILRALEIEPEGIIGHSVGELGCAYADNCLTLEQTILAAHARGKASLEATLIKGMMAAVGLGFRDIVGMLPETIDVACQNSSTSCTISGPTEDVTKFVAELEAKGIFAKSVNVANIAYHSRYIQPAGPILLKYLKEVIPINTKRSTKWVSSSVPKTNWFTNAAKFNSPEYHTNNLLSPVLFEEAITVIPKNATLIEIAPHGLLQAILKRALPDTVANVPLTRRTKGPDPSNVKFLLDAIGKLYLLGYSPNVSLLYPPTQFPVPCDTPSLQPFVTWEHSETYKLPDYMQICGKEESIVCEKAFSIPEIKAFLRKYEEEDTPIHPISFLLVEVWKSFGAIHKKIYAETPVVFENIHIWSGLDLSKEDLCSVSISVLPVDGEFEIAQEWIGQGKNEDEEIRNMLISGRIKLWEDAADSPNSSESFEKSNDDEICQSWQADDIERYYNNSGKAKLHLKSTHIHELELCSKGLKGKILWSGDWVLNFDTILKANLLQGIKDAAQLDEPSSIQFMFISPDQTQLIEEGSLVEFCLDSSLHSFHCAGITARNFKTQPSIELAGKEIVDTERLQFIPYSETSFSLQPEFLLTCLQIIFENAVSCPPSNSTEFLRLNVVQMKPGRTVDPLISALEEVLQLPNNNIRIKLLITDPANCDQLDTNVCLSVLTDSNSIMHITTMNAIEDVYLLTALPIDTTLNSIMDVATVYKQEYVVLFEQVFGSQRFGLIKKVNSRRKVRVLPIPEEWRASINALKSSKDTENEIALLIFNQPISANPLVLQQEVLSAIGTRSARCFFLMDENAPAFSVDVPLYNDQIKRGMKVNIMLNGQWGSFRSQPILSTLVPDFSRLLPLVDDASKEVDIHYVGLISVGQKRGNETEHYIMDYSGVKRCNGDQVIGIAHSGTQTEQEIILDPIFHWKIPQYLPLEDAVSLPHAYLMAHLIISDFNKHQHKKTVFIHNGQSSIGMACISVALDVGHEVYTTVPSTEDRDTITRTFHQIPTHHITNHNDPDFYVTLMLETKGKGADVIVSDLSWEKMVTSWMCIAQYGNFINLNDEVAVVNSPLPMREFLKSASYLSFSLSDILRMPENRKRCLHKLVDEFLKSEQAIVLPRQIVAVEELQFRPQLLKSLQNKSAKIVLSLHKQSTDNKNKSTESGHMHRITLCDPEQTYIVLSSNVENAARLITWLLDHSANKICLATMTQFCSSNAVKRINERLTKQNASVMMTSATQVQSLSGAKNLIERASMMGNIAAVFTVALDMNDNAIRNIQEARNLLHQSCPVFNIQTENIESCLDNTISILCDNSLDYTHVLTHAFTNPARSAVYVVKKKTKTKRRKEETNAKVDQITNYLPTSIKELTEIGKRLSTLDAECPDQMCAVFLPSTSLAPRRKGYKEVRPVFLIPAFCENQLRPLISRLMYPCFVAHVHHRAPSINQIALNLLKSMMEIQKRGPFTIVAETWSGGIAMLLSTLLSNAGHGVSVFMLQGVPARFHPMIPEEDALTEFLITTMLNINKTDNKQAFKHFNESQILESALNLLSLNGSRSYATRAFTAVKKSMEFLRAFTKMSVQVKDVLVLFELEGTFQSITGEIESLSTQKPEVIKSRSKSYKEMLTDPLVASTISEEAPFSWDLY</sequence>
<dbReference type="Pfam" id="PF00698">
    <property type="entry name" value="Acyl_transf_1"/>
    <property type="match status" value="1"/>
</dbReference>
<dbReference type="CDD" id="cd05195">
    <property type="entry name" value="enoyl_red"/>
    <property type="match status" value="1"/>
</dbReference>
<proteinExistence type="predicted"/>
<dbReference type="Gene3D" id="3.30.70.3290">
    <property type="match status" value="1"/>
</dbReference>
<dbReference type="Proteomes" id="UP001152759">
    <property type="component" value="Chromosome 9"/>
</dbReference>
<dbReference type="Gene3D" id="3.40.47.10">
    <property type="match status" value="1"/>
</dbReference>
<evidence type="ECO:0000313" key="3">
    <source>
        <dbReference type="Proteomes" id="UP001152759"/>
    </source>
</evidence>
<dbReference type="Pfam" id="PF16197">
    <property type="entry name" value="KAsynt_C_assoc"/>
    <property type="match status" value="1"/>
</dbReference>
<dbReference type="GO" id="GO:0016491">
    <property type="term" value="F:oxidoreductase activity"/>
    <property type="evidence" value="ECO:0007669"/>
    <property type="project" value="InterPro"/>
</dbReference>
<dbReference type="Gene3D" id="3.40.50.720">
    <property type="entry name" value="NAD(P)-binding Rossmann-like Domain"/>
    <property type="match status" value="1"/>
</dbReference>
<dbReference type="SUPFAM" id="SSF53901">
    <property type="entry name" value="Thiolase-like"/>
    <property type="match status" value="2"/>
</dbReference>
<feature type="domain" description="Ketosynthase family 3 (KS3)" evidence="1">
    <location>
        <begin position="4"/>
        <end position="408"/>
    </location>
</feature>
<dbReference type="InterPro" id="IPR020843">
    <property type="entry name" value="ER"/>
</dbReference>
<dbReference type="Gene3D" id="3.90.180.10">
    <property type="entry name" value="Medium-chain alcohol dehydrogenases, catalytic domain"/>
    <property type="match status" value="1"/>
</dbReference>
<name>A0A9P0AJH6_BEMTA</name>
<dbReference type="Pfam" id="PF21149">
    <property type="entry name" value="FAS_pseudo-KR"/>
    <property type="match status" value="1"/>
</dbReference>
<reference evidence="2" key="1">
    <citation type="submission" date="2021-12" db="EMBL/GenBank/DDBJ databases">
        <authorList>
            <person name="King R."/>
        </authorList>
    </citation>
    <scope>NUCLEOTIDE SEQUENCE</scope>
</reference>